<dbReference type="Proteomes" id="UP000799772">
    <property type="component" value="Unassembled WGS sequence"/>
</dbReference>
<reference evidence="8" key="1">
    <citation type="journal article" date="2020" name="Stud. Mycol.">
        <title>101 Dothideomycetes genomes: a test case for predicting lifestyles and emergence of pathogens.</title>
        <authorList>
            <person name="Haridas S."/>
            <person name="Albert R."/>
            <person name="Binder M."/>
            <person name="Bloem J."/>
            <person name="Labutti K."/>
            <person name="Salamov A."/>
            <person name="Andreopoulos B."/>
            <person name="Baker S."/>
            <person name="Barry K."/>
            <person name="Bills G."/>
            <person name="Bluhm B."/>
            <person name="Cannon C."/>
            <person name="Castanera R."/>
            <person name="Culley D."/>
            <person name="Daum C."/>
            <person name="Ezra D."/>
            <person name="Gonzalez J."/>
            <person name="Henrissat B."/>
            <person name="Kuo A."/>
            <person name="Liang C."/>
            <person name="Lipzen A."/>
            <person name="Lutzoni F."/>
            <person name="Magnuson J."/>
            <person name="Mondo S."/>
            <person name="Nolan M."/>
            <person name="Ohm R."/>
            <person name="Pangilinan J."/>
            <person name="Park H.-J."/>
            <person name="Ramirez L."/>
            <person name="Alfaro M."/>
            <person name="Sun H."/>
            <person name="Tritt A."/>
            <person name="Yoshinaga Y."/>
            <person name="Zwiers L.-H."/>
            <person name="Turgeon B."/>
            <person name="Goodwin S."/>
            <person name="Spatafora J."/>
            <person name="Crous P."/>
            <person name="Grigoriev I."/>
        </authorList>
    </citation>
    <scope>NUCLEOTIDE SEQUENCE</scope>
    <source>
        <strain evidence="8">CBS 133067</strain>
    </source>
</reference>
<evidence type="ECO:0000256" key="1">
    <source>
        <dbReference type="ARBA" id="ARBA00004123"/>
    </source>
</evidence>
<dbReference type="EMBL" id="ML978125">
    <property type="protein sequence ID" value="KAF2099313.1"/>
    <property type="molecule type" value="Genomic_DNA"/>
</dbReference>
<feature type="region of interest" description="Disordered" evidence="6">
    <location>
        <begin position="1"/>
        <end position="109"/>
    </location>
</feature>
<accession>A0A9P4M6I4</accession>
<sequence length="524" mass="57021">MKISFKPKGAVAPTPTSEVPPTPGSSGPKITFTIKTPATEQAPQADKKPKRAYTKKPKPDVANGATPAKTVRKRKAEDGGATTPAKRPKGRPPQKPRVIIPSGPIPGTGAGGQPVMLKFSAKPVQTPRIKMKHVGSMPVRPIGVGYDSEDSEAEPDPSIEAQFILRMQPGEDCDYLREAIDEKKIGLKPSEGGADVSMVFFDKEGRRGMVTIRGNHYAAILVDLPCVIEATKSWDKKNWMKSADICQMLLVIGQVKNEEEAKTAPLPPEIDKESFQYPHGLTPPMHLVRKRRFRKRVSYRTIEAVETEVSRLLDLDQKVKDAGGKVDIEVIDLAKLRQESEQPEEEEEEMDEMEYHGAEADMEDYFGDQADAEADAEGDAEGDAEDDLAQLMEAEFEMDDGEDETANAALSIETAAQHAIQNANGAVQAAETPSASGAETTDADGDDGDDDDDDDGEEMDEDEIAAQQELLQQQEELKTLEQELAAAKAGLEAQTNPLLKQRAKAKVQSLQADLELKKAALGIE</sequence>
<dbReference type="GO" id="GO:0051123">
    <property type="term" value="P:RNA polymerase II preinitiation complex assembly"/>
    <property type="evidence" value="ECO:0007669"/>
    <property type="project" value="TreeGrafter"/>
</dbReference>
<keyword evidence="3" id="KW-0805">Transcription regulation</keyword>
<evidence type="ECO:0000256" key="6">
    <source>
        <dbReference type="SAM" id="MobiDB-lite"/>
    </source>
</evidence>
<evidence type="ECO:0000256" key="2">
    <source>
        <dbReference type="ARBA" id="ARBA00009368"/>
    </source>
</evidence>
<keyword evidence="4" id="KW-0804">Transcription</keyword>
<evidence type="ECO:0000313" key="8">
    <source>
        <dbReference type="EMBL" id="KAF2099313.1"/>
    </source>
</evidence>
<dbReference type="OrthoDB" id="153872at2759"/>
<comment type="caution">
    <text evidence="8">The sequence shown here is derived from an EMBL/GenBank/DDBJ whole genome shotgun (WGS) entry which is preliminary data.</text>
</comment>
<dbReference type="Pfam" id="PF04658">
    <property type="entry name" value="TAFII55_N"/>
    <property type="match status" value="1"/>
</dbReference>
<feature type="region of interest" description="Disordered" evidence="6">
    <location>
        <begin position="369"/>
        <end position="464"/>
    </location>
</feature>
<dbReference type="GO" id="GO:0016251">
    <property type="term" value="F:RNA polymerase II general transcription initiation factor activity"/>
    <property type="evidence" value="ECO:0007669"/>
    <property type="project" value="TreeGrafter"/>
</dbReference>
<evidence type="ECO:0000256" key="3">
    <source>
        <dbReference type="ARBA" id="ARBA00023015"/>
    </source>
</evidence>
<feature type="domain" description="TAFII55 protein conserved region" evidence="7">
    <location>
        <begin position="159"/>
        <end position="321"/>
    </location>
</feature>
<feature type="compositionally biased region" description="Polar residues" evidence="6">
    <location>
        <begin position="33"/>
        <end position="42"/>
    </location>
</feature>
<dbReference type="PANTHER" id="PTHR12228">
    <property type="entry name" value="TRANSCRIPTION INITIATION FACTOR TFIID 55 KD SUBUNIT-RELATED"/>
    <property type="match status" value="1"/>
</dbReference>
<dbReference type="InterPro" id="IPR037817">
    <property type="entry name" value="TAF7"/>
</dbReference>
<evidence type="ECO:0000259" key="7">
    <source>
        <dbReference type="SMART" id="SM01370"/>
    </source>
</evidence>
<evidence type="ECO:0000256" key="5">
    <source>
        <dbReference type="ARBA" id="ARBA00023242"/>
    </source>
</evidence>
<evidence type="ECO:0000256" key="4">
    <source>
        <dbReference type="ARBA" id="ARBA00023163"/>
    </source>
</evidence>
<dbReference type="SMART" id="SM01370">
    <property type="entry name" value="TAFII55_N"/>
    <property type="match status" value="1"/>
</dbReference>
<keyword evidence="9" id="KW-1185">Reference proteome</keyword>
<comment type="similarity">
    <text evidence="2">Belongs to the TAF7 family.</text>
</comment>
<comment type="subcellular location">
    <subcellularLocation>
        <location evidence="1">Nucleus</location>
    </subcellularLocation>
</comment>
<dbReference type="AlphaFoldDB" id="A0A9P4M6I4"/>
<dbReference type="InterPro" id="IPR006751">
    <property type="entry name" value="TAFII55_prot_cons_reg"/>
</dbReference>
<evidence type="ECO:0000313" key="9">
    <source>
        <dbReference type="Proteomes" id="UP000799772"/>
    </source>
</evidence>
<gene>
    <name evidence="8" type="ORF">NA57DRAFT_65448</name>
</gene>
<keyword evidence="5" id="KW-0539">Nucleus</keyword>
<feature type="compositionally biased region" description="Polar residues" evidence="6">
    <location>
        <begin position="419"/>
        <end position="435"/>
    </location>
</feature>
<name>A0A9P4M6I4_9PEZI</name>
<dbReference type="GO" id="GO:0005669">
    <property type="term" value="C:transcription factor TFIID complex"/>
    <property type="evidence" value="ECO:0007669"/>
    <property type="project" value="InterPro"/>
</dbReference>
<feature type="compositionally biased region" description="Acidic residues" evidence="6">
    <location>
        <begin position="441"/>
        <end position="464"/>
    </location>
</feature>
<proteinExistence type="inferred from homology"/>
<organism evidence="8 9">
    <name type="scientific">Rhizodiscina lignyota</name>
    <dbReference type="NCBI Taxonomy" id="1504668"/>
    <lineage>
        <taxon>Eukaryota</taxon>
        <taxon>Fungi</taxon>
        <taxon>Dikarya</taxon>
        <taxon>Ascomycota</taxon>
        <taxon>Pezizomycotina</taxon>
        <taxon>Dothideomycetes</taxon>
        <taxon>Pleosporomycetidae</taxon>
        <taxon>Aulographales</taxon>
        <taxon>Rhizodiscinaceae</taxon>
        <taxon>Rhizodiscina</taxon>
    </lineage>
</organism>
<dbReference type="CDD" id="cd08047">
    <property type="entry name" value="TAF7"/>
    <property type="match status" value="1"/>
</dbReference>
<feature type="compositionally biased region" description="Acidic residues" evidence="6">
    <location>
        <begin position="369"/>
        <end position="405"/>
    </location>
</feature>
<protein>
    <recommendedName>
        <fullName evidence="7">TAFII55 protein conserved region domain-containing protein</fullName>
    </recommendedName>
</protein>
<dbReference type="PANTHER" id="PTHR12228:SF0">
    <property type="entry name" value="TATA-BOX BINDING PROTEIN ASSOCIATED FACTOR 7"/>
    <property type="match status" value="1"/>
</dbReference>